<evidence type="ECO:0000313" key="1">
    <source>
        <dbReference type="Proteomes" id="UP000887565"/>
    </source>
</evidence>
<accession>A0A915KVY3</accession>
<reference evidence="2" key="1">
    <citation type="submission" date="2022-11" db="UniProtKB">
        <authorList>
            <consortium name="WormBaseParasite"/>
        </authorList>
    </citation>
    <scope>IDENTIFICATION</scope>
</reference>
<evidence type="ECO:0000313" key="2">
    <source>
        <dbReference type="WBParaSite" id="nRc.2.0.1.t41705-RA"/>
    </source>
</evidence>
<name>A0A915KVY3_ROMCU</name>
<organism evidence="1 2">
    <name type="scientific">Romanomermis culicivorax</name>
    <name type="common">Nematode worm</name>
    <dbReference type="NCBI Taxonomy" id="13658"/>
    <lineage>
        <taxon>Eukaryota</taxon>
        <taxon>Metazoa</taxon>
        <taxon>Ecdysozoa</taxon>
        <taxon>Nematoda</taxon>
        <taxon>Enoplea</taxon>
        <taxon>Dorylaimia</taxon>
        <taxon>Mermithida</taxon>
        <taxon>Mermithoidea</taxon>
        <taxon>Mermithidae</taxon>
        <taxon>Romanomermis</taxon>
    </lineage>
</organism>
<dbReference type="WBParaSite" id="nRc.2.0.1.t41705-RA">
    <property type="protein sequence ID" value="nRc.2.0.1.t41705-RA"/>
    <property type="gene ID" value="nRc.2.0.1.g41705"/>
</dbReference>
<proteinExistence type="predicted"/>
<dbReference type="Proteomes" id="UP000887565">
    <property type="component" value="Unplaced"/>
</dbReference>
<keyword evidence="1" id="KW-1185">Reference proteome</keyword>
<protein>
    <submittedName>
        <fullName evidence="2">Uncharacterized protein</fullName>
    </submittedName>
</protein>
<sequence>MSCKHMLQSHNVRNVIHFKAIIIKGKLRKRNTASNIEFFAGYCSSNDNYRFYLRSNKRYYWPGI</sequence>
<dbReference type="AlphaFoldDB" id="A0A915KVY3"/>